<keyword evidence="2" id="KW-0812">Transmembrane</keyword>
<evidence type="ECO:0000313" key="8">
    <source>
        <dbReference type="EMBL" id="SPO43186.1"/>
    </source>
</evidence>
<comment type="subcellular location">
    <subcellularLocation>
        <location evidence="1">Mitochondrion membrane</location>
    </subcellularLocation>
</comment>
<name>A0A5C3FGA0_PSEA2</name>
<dbReference type="OrthoDB" id="6604018at2759"/>
<sequence length="207" mass="22764">MSGQPNSDLAVEQQQPGDPSGYGGYVSAFENGMGSEMPEAPRDKFFRKMKEQPLVPIGSLLTCGALIAASNHLRTGNRDQFNKALRWRVGFQGLTVLAALAGSFYYGQKAAASVPAPPATPTDAPLQHGTVTTLPGRAPTQWQQNRAEERAYKDRTGFETRVDQALDRELNDDKRLEEALLGKEDLDSLRKPARERPVIGKDVRRQV</sequence>
<keyword evidence="4" id="KW-0496">Mitochondrion</keyword>
<dbReference type="GO" id="GO:0097250">
    <property type="term" value="P:mitochondrial respirasome assembly"/>
    <property type="evidence" value="ECO:0007669"/>
    <property type="project" value="TreeGrafter"/>
</dbReference>
<organism evidence="8 9">
    <name type="scientific">Pseudozyma antarctica</name>
    <name type="common">Yeast</name>
    <name type="synonym">Candida antarctica</name>
    <dbReference type="NCBI Taxonomy" id="84753"/>
    <lineage>
        <taxon>Eukaryota</taxon>
        <taxon>Fungi</taxon>
        <taxon>Dikarya</taxon>
        <taxon>Basidiomycota</taxon>
        <taxon>Ustilaginomycotina</taxon>
        <taxon>Ustilaginomycetes</taxon>
        <taxon>Ustilaginales</taxon>
        <taxon>Ustilaginaceae</taxon>
        <taxon>Moesziomyces</taxon>
    </lineage>
</organism>
<dbReference type="InterPro" id="IPR050355">
    <property type="entry name" value="RCF1"/>
</dbReference>
<dbReference type="InterPro" id="IPR007667">
    <property type="entry name" value="Hypoxia_induced_domain"/>
</dbReference>
<dbReference type="GO" id="GO:0031966">
    <property type="term" value="C:mitochondrial membrane"/>
    <property type="evidence" value="ECO:0007669"/>
    <property type="project" value="UniProtKB-SubCell"/>
</dbReference>
<protein>
    <submittedName>
        <fullName evidence="8">Probable Respiratory supercomplex factor 1, mitochondrial</fullName>
    </submittedName>
</protein>
<comment type="caution">
    <text evidence="8">The sequence shown here is derived from an EMBL/GenBank/DDBJ whole genome shotgun (WGS) entry which is preliminary data.</text>
</comment>
<feature type="domain" description="HIG1" evidence="7">
    <location>
        <begin position="26"/>
        <end position="117"/>
    </location>
</feature>
<accession>A0A5C3FGA0</accession>
<dbReference type="Proteomes" id="UP000325008">
    <property type="component" value="Unassembled WGS sequence"/>
</dbReference>
<reference evidence="8" key="1">
    <citation type="submission" date="2018-03" db="EMBL/GenBank/DDBJ databases">
        <authorList>
            <person name="Guldener U."/>
        </authorList>
    </citation>
    <scope>NUCLEOTIDE SEQUENCE [LARGE SCALE GENOMIC DNA]</scope>
    <source>
        <strain evidence="8">ATCC34888</strain>
    </source>
</reference>
<evidence type="ECO:0000256" key="1">
    <source>
        <dbReference type="ARBA" id="ARBA00004325"/>
    </source>
</evidence>
<dbReference type="PANTHER" id="PTHR12297">
    <property type="entry name" value="HYPOXIA-INDUCBILE GENE 1 HIG1 -RELATED"/>
    <property type="match status" value="1"/>
</dbReference>
<dbReference type="PROSITE" id="PS51503">
    <property type="entry name" value="HIG1"/>
    <property type="match status" value="1"/>
</dbReference>
<evidence type="ECO:0000259" key="7">
    <source>
        <dbReference type="PROSITE" id="PS51503"/>
    </source>
</evidence>
<dbReference type="AlphaFoldDB" id="A0A5C3FGA0"/>
<evidence type="ECO:0000256" key="5">
    <source>
        <dbReference type="ARBA" id="ARBA00023136"/>
    </source>
</evidence>
<dbReference type="EMBL" id="OOIQ01000001">
    <property type="protein sequence ID" value="SPO43186.1"/>
    <property type="molecule type" value="Genomic_DNA"/>
</dbReference>
<keyword evidence="3" id="KW-1133">Transmembrane helix</keyword>
<feature type="compositionally biased region" description="Polar residues" evidence="6">
    <location>
        <begin position="1"/>
        <end position="17"/>
    </location>
</feature>
<keyword evidence="9" id="KW-1185">Reference proteome</keyword>
<evidence type="ECO:0000313" key="9">
    <source>
        <dbReference type="Proteomes" id="UP000325008"/>
    </source>
</evidence>
<evidence type="ECO:0000256" key="4">
    <source>
        <dbReference type="ARBA" id="ARBA00023128"/>
    </source>
</evidence>
<evidence type="ECO:0000256" key="6">
    <source>
        <dbReference type="SAM" id="MobiDB-lite"/>
    </source>
</evidence>
<dbReference type="RefSeq" id="XP_014659926.1">
    <property type="nucleotide sequence ID" value="XM_014804440.1"/>
</dbReference>
<evidence type="ECO:0000256" key="3">
    <source>
        <dbReference type="ARBA" id="ARBA00022989"/>
    </source>
</evidence>
<feature type="region of interest" description="Disordered" evidence="6">
    <location>
        <begin position="182"/>
        <end position="207"/>
    </location>
</feature>
<feature type="region of interest" description="Disordered" evidence="6">
    <location>
        <begin position="1"/>
        <end position="36"/>
    </location>
</feature>
<gene>
    <name evidence="8" type="ORF">PSANT_00870</name>
</gene>
<proteinExistence type="predicted"/>
<evidence type="ECO:0000256" key="2">
    <source>
        <dbReference type="ARBA" id="ARBA00022692"/>
    </source>
</evidence>
<dbReference type="Gene3D" id="6.10.140.1320">
    <property type="match status" value="1"/>
</dbReference>
<dbReference type="Pfam" id="PF04588">
    <property type="entry name" value="HIG_1_N"/>
    <property type="match status" value="1"/>
</dbReference>
<keyword evidence="5" id="KW-0472">Membrane</keyword>
<dbReference type="PANTHER" id="PTHR12297:SF3">
    <property type="entry name" value="HIG1 DOMAIN FAMILY MEMBER 1A"/>
    <property type="match status" value="1"/>
</dbReference>